<evidence type="ECO:0000256" key="1">
    <source>
        <dbReference type="SAM" id="Coils"/>
    </source>
</evidence>
<evidence type="ECO:0000313" key="3">
    <source>
        <dbReference type="Proteomes" id="UP000298097"/>
    </source>
</evidence>
<keyword evidence="3" id="KW-1185">Reference proteome</keyword>
<dbReference type="RefSeq" id="WP_135773508.1">
    <property type="nucleotide sequence ID" value="NZ_RQEY01000012.1"/>
</dbReference>
<protein>
    <submittedName>
        <fullName evidence="2">Uncharacterized protein</fullName>
    </submittedName>
</protein>
<gene>
    <name evidence="2" type="ORF">EHO65_07465</name>
</gene>
<reference evidence="2" key="1">
    <citation type="journal article" date="2019" name="PLoS Negl. Trop. Dis.">
        <title>Revisiting the worldwide diversity of Leptospira species in the environment.</title>
        <authorList>
            <person name="Vincent A.T."/>
            <person name="Schiettekatte O."/>
            <person name="Bourhy P."/>
            <person name="Veyrier F.J."/>
            <person name="Picardeau M."/>
        </authorList>
    </citation>
    <scope>NUCLEOTIDE SEQUENCE [LARGE SCALE GENOMIC DNA]</scope>
    <source>
        <strain evidence="2">201800301</strain>
    </source>
</reference>
<organism evidence="2 3">
    <name type="scientific">Leptospira andrefontaineae</name>
    <dbReference type="NCBI Taxonomy" id="2484976"/>
    <lineage>
        <taxon>Bacteria</taxon>
        <taxon>Pseudomonadati</taxon>
        <taxon>Spirochaetota</taxon>
        <taxon>Spirochaetia</taxon>
        <taxon>Leptospirales</taxon>
        <taxon>Leptospiraceae</taxon>
        <taxon>Leptospira</taxon>
    </lineage>
</organism>
<sequence>MPNRFSSSELIEDLGIRHRFSIKLRIALSKKETGIFSLLYRFFRNYHSAQTKKREIFLWKLLLKIRLQRRLIKFCRNELLTKLSEIRKQSELLEDQKVIINQLNVELSTLKAKKEKSTASA</sequence>
<evidence type="ECO:0000313" key="2">
    <source>
        <dbReference type="EMBL" id="TGK41257.1"/>
    </source>
</evidence>
<name>A0A4R9H6W4_9LEPT</name>
<dbReference type="EMBL" id="RQEY01000012">
    <property type="protein sequence ID" value="TGK41257.1"/>
    <property type="molecule type" value="Genomic_DNA"/>
</dbReference>
<accession>A0A4R9H6W4</accession>
<dbReference type="Proteomes" id="UP000298097">
    <property type="component" value="Unassembled WGS sequence"/>
</dbReference>
<dbReference type="AlphaFoldDB" id="A0A4R9H6W4"/>
<keyword evidence="1" id="KW-0175">Coiled coil</keyword>
<proteinExistence type="predicted"/>
<comment type="caution">
    <text evidence="2">The sequence shown here is derived from an EMBL/GenBank/DDBJ whole genome shotgun (WGS) entry which is preliminary data.</text>
</comment>
<feature type="coiled-coil region" evidence="1">
    <location>
        <begin position="76"/>
        <end position="120"/>
    </location>
</feature>